<dbReference type="PANTHER" id="PTHR43798">
    <property type="entry name" value="MONOACYLGLYCEROL LIPASE"/>
    <property type="match status" value="1"/>
</dbReference>
<dbReference type="PANTHER" id="PTHR43798:SF33">
    <property type="entry name" value="HYDROLASE, PUTATIVE (AFU_ORTHOLOGUE AFUA_2G14860)-RELATED"/>
    <property type="match status" value="1"/>
</dbReference>
<dbReference type="GO" id="GO:0016020">
    <property type="term" value="C:membrane"/>
    <property type="evidence" value="ECO:0007669"/>
    <property type="project" value="TreeGrafter"/>
</dbReference>
<gene>
    <name evidence="2" type="ORF">CS022_14995</name>
</gene>
<evidence type="ECO:0000313" key="2">
    <source>
        <dbReference type="EMBL" id="RXJ72499.1"/>
    </source>
</evidence>
<dbReference type="Gene3D" id="3.40.50.1820">
    <property type="entry name" value="alpha/beta hydrolase"/>
    <property type="match status" value="1"/>
</dbReference>
<dbReference type="AlphaFoldDB" id="A0A4Q0YTL9"/>
<feature type="domain" description="AB hydrolase-1" evidence="1">
    <location>
        <begin position="83"/>
        <end position="314"/>
    </location>
</feature>
<dbReference type="SUPFAM" id="SSF53474">
    <property type="entry name" value="alpha/beta-Hydrolases"/>
    <property type="match status" value="1"/>
</dbReference>
<evidence type="ECO:0000313" key="3">
    <source>
        <dbReference type="Proteomes" id="UP000290287"/>
    </source>
</evidence>
<dbReference type="InterPro" id="IPR029058">
    <property type="entry name" value="AB_hydrolase_fold"/>
</dbReference>
<dbReference type="Proteomes" id="UP000290287">
    <property type="component" value="Unassembled WGS sequence"/>
</dbReference>
<sequence length="334" mass="38149">MLVHIVLVSKVRIHKHTSDQLFFSRWLSVRWVIYKANNMKSYKSQPKNNKSAVPLMSLGRSIVQSAKWSLNLKTSGDPSRQPIVFLHGWPDDDTLWQPFIDKLSSRYYCITLCWPNFAGRVSRRLGYRIPELADLAVHALEEHGIKQKVILVTHDWGALIGYHIERKHPDKVESMVSMDVALRFKKNVVNLALMVSYQAPLVISWGIGLVLPPLGTLLNKAVAMMVRAPKHRVKKTTWANGYLYFYLSLDGLLPDRSPLLDGKVPRCPTLFLYSTKSPIAFHDSKWLSDIQRSGGQSKGIKGDHWFFLSKFDEVFPLVENFIGKDDPVVERILA</sequence>
<organism evidence="2 3">
    <name type="scientific">Veronia nyctiphanis</name>
    <dbReference type="NCBI Taxonomy" id="1278244"/>
    <lineage>
        <taxon>Bacteria</taxon>
        <taxon>Pseudomonadati</taxon>
        <taxon>Pseudomonadota</taxon>
        <taxon>Gammaproteobacteria</taxon>
        <taxon>Vibrionales</taxon>
        <taxon>Vibrionaceae</taxon>
        <taxon>Veronia</taxon>
    </lineage>
</organism>
<reference evidence="2 3" key="1">
    <citation type="submission" date="2017-10" db="EMBL/GenBank/DDBJ databases">
        <title>Nyctiphanis sp. nov., isolated from the stomach of the euphausiid Nyctiphanes simplex (Hansen, 1911) in the Gulf of California.</title>
        <authorList>
            <person name="Gomez-Gil B."/>
            <person name="Aguilar-Mendez M."/>
            <person name="Lopez-Cortes A."/>
            <person name="Gomez-Gutierrez J."/>
            <person name="Roque A."/>
            <person name="Lang E."/>
            <person name="Gonzalez-Castillo A."/>
        </authorList>
    </citation>
    <scope>NUCLEOTIDE SEQUENCE [LARGE SCALE GENOMIC DNA]</scope>
    <source>
        <strain evidence="2 3">CAIM 600</strain>
    </source>
</reference>
<dbReference type="InterPro" id="IPR000073">
    <property type="entry name" value="AB_hydrolase_1"/>
</dbReference>
<proteinExistence type="predicted"/>
<dbReference type="InterPro" id="IPR050266">
    <property type="entry name" value="AB_hydrolase_sf"/>
</dbReference>
<keyword evidence="3" id="KW-1185">Reference proteome</keyword>
<name>A0A4Q0YTL9_9GAMM</name>
<evidence type="ECO:0000259" key="1">
    <source>
        <dbReference type="Pfam" id="PF12697"/>
    </source>
</evidence>
<protein>
    <recommendedName>
        <fullName evidence="1">AB hydrolase-1 domain-containing protein</fullName>
    </recommendedName>
</protein>
<accession>A0A4Q0YTL9</accession>
<dbReference type="Pfam" id="PF12697">
    <property type="entry name" value="Abhydrolase_6"/>
    <property type="match status" value="1"/>
</dbReference>
<comment type="caution">
    <text evidence="2">The sequence shown here is derived from an EMBL/GenBank/DDBJ whole genome shotgun (WGS) entry which is preliminary data.</text>
</comment>
<dbReference type="EMBL" id="PEIB01000019">
    <property type="protein sequence ID" value="RXJ72499.1"/>
    <property type="molecule type" value="Genomic_DNA"/>
</dbReference>